<dbReference type="PANTHER" id="PTHR43861">
    <property type="entry name" value="TRANS-ACONITATE 2-METHYLTRANSFERASE-RELATED"/>
    <property type="match status" value="1"/>
</dbReference>
<evidence type="ECO:0000313" key="3">
    <source>
        <dbReference type="EMBL" id="GAK50239.1"/>
    </source>
</evidence>
<dbReference type="GO" id="GO:0016740">
    <property type="term" value="F:transferase activity"/>
    <property type="evidence" value="ECO:0007669"/>
    <property type="project" value="UniProtKB-KW"/>
</dbReference>
<evidence type="ECO:0000256" key="1">
    <source>
        <dbReference type="ARBA" id="ARBA00022679"/>
    </source>
</evidence>
<keyword evidence="1" id="KW-0808">Transferase</keyword>
<dbReference type="Gene3D" id="3.40.50.150">
    <property type="entry name" value="Vaccinia Virus protein VP39"/>
    <property type="match status" value="1"/>
</dbReference>
<proteinExistence type="predicted"/>
<organism evidence="3">
    <name type="scientific">Candidatus Moduliflexus flocculans</name>
    <dbReference type="NCBI Taxonomy" id="1499966"/>
    <lineage>
        <taxon>Bacteria</taxon>
        <taxon>Candidatus Moduliflexota</taxon>
        <taxon>Candidatus Moduliflexia</taxon>
        <taxon>Candidatus Moduliflexales</taxon>
        <taxon>Candidatus Moduliflexaceae</taxon>
    </lineage>
</organism>
<keyword evidence="4" id="KW-1185">Reference proteome</keyword>
<name>A0A0S6VWD6_9BACT</name>
<protein>
    <recommendedName>
        <fullName evidence="2">Methyltransferase domain-containing protein</fullName>
    </recommendedName>
</protein>
<dbReference type="InterPro" id="IPR029063">
    <property type="entry name" value="SAM-dependent_MTases_sf"/>
</dbReference>
<accession>A0A0S6VWD6</accession>
<dbReference type="HOGENOM" id="CLU_069129_7_3_0"/>
<feature type="domain" description="Methyltransferase" evidence="2">
    <location>
        <begin position="43"/>
        <end position="136"/>
    </location>
</feature>
<dbReference type="AlphaFoldDB" id="A0A0S6VWD6"/>
<sequence>MVRETMKATETYRQFARYYDGYVQRFTYDLAMYGAFCQPEHRILEVGCGTGRVLRYLLERGCRITGIDISEEMLEIARQRLESFETAGQLSLCCHDLLTQPFTGVFDRVLVTFYTFNYFLNAPERFFSNLRSVLADNAALMIDLFVPTARAASEAEAEWHQQAFEMEGRQILMKDRRYISHNLETRTQIYQESGQMTEITTTRRYFSPSEMCELLLTAGFEQIGFSTSYDPGAFTTDLPSEPLRTHFVVKALTSSREK</sequence>
<evidence type="ECO:0000259" key="2">
    <source>
        <dbReference type="Pfam" id="PF13649"/>
    </source>
</evidence>
<dbReference type="InterPro" id="IPR041698">
    <property type="entry name" value="Methyltransf_25"/>
</dbReference>
<dbReference type="STRING" id="1499966.U14_01466"/>
<gene>
    <name evidence="3" type="ORF">U14_01466</name>
</gene>
<reference evidence="3" key="1">
    <citation type="journal article" date="2015" name="PeerJ">
        <title>First genomic representation of candidate bacterial phylum KSB3 points to enhanced environmental sensing as a trigger of wastewater bulking.</title>
        <authorList>
            <person name="Sekiguchi Y."/>
            <person name="Ohashi A."/>
            <person name="Parks D.H."/>
            <person name="Yamauchi T."/>
            <person name="Tyson G.W."/>
            <person name="Hugenholtz P."/>
        </authorList>
    </citation>
    <scope>NUCLEOTIDE SEQUENCE [LARGE SCALE GENOMIC DNA]</scope>
</reference>
<evidence type="ECO:0000313" key="4">
    <source>
        <dbReference type="Proteomes" id="UP000030700"/>
    </source>
</evidence>
<dbReference type="Proteomes" id="UP000030700">
    <property type="component" value="Unassembled WGS sequence"/>
</dbReference>
<dbReference type="CDD" id="cd02440">
    <property type="entry name" value="AdoMet_MTases"/>
    <property type="match status" value="1"/>
</dbReference>
<dbReference type="EMBL" id="DF820456">
    <property type="protein sequence ID" value="GAK50239.1"/>
    <property type="molecule type" value="Genomic_DNA"/>
</dbReference>
<dbReference type="Pfam" id="PF13649">
    <property type="entry name" value="Methyltransf_25"/>
    <property type="match status" value="1"/>
</dbReference>
<dbReference type="SUPFAM" id="SSF53335">
    <property type="entry name" value="S-adenosyl-L-methionine-dependent methyltransferases"/>
    <property type="match status" value="1"/>
</dbReference>